<reference evidence="7 8" key="1">
    <citation type="journal article" date="2019" name="Int. J. Syst. Evol. Microbiol.">
        <title>The Global Catalogue of Microorganisms (GCM) 10K type strain sequencing project: providing services to taxonomists for standard genome sequencing and annotation.</title>
        <authorList>
            <consortium name="The Broad Institute Genomics Platform"/>
            <consortium name="The Broad Institute Genome Sequencing Center for Infectious Disease"/>
            <person name="Wu L."/>
            <person name="Ma J."/>
        </authorList>
    </citation>
    <scope>NUCLEOTIDE SEQUENCE [LARGE SCALE GENOMIC DNA]</scope>
    <source>
        <strain evidence="7 8">JCM 3380</strain>
    </source>
</reference>
<evidence type="ECO:0000313" key="8">
    <source>
        <dbReference type="Proteomes" id="UP001500416"/>
    </source>
</evidence>
<dbReference type="Gene3D" id="1.10.10.160">
    <property type="match status" value="1"/>
</dbReference>
<keyword evidence="3 5" id="KW-0347">Helicase</keyword>
<dbReference type="InterPro" id="IPR014016">
    <property type="entry name" value="UvrD-like_ATP-bd"/>
</dbReference>
<keyword evidence="8" id="KW-1185">Reference proteome</keyword>
<name>A0ABN0TRU1_9PSEU</name>
<organism evidence="7 8">
    <name type="scientific">Saccharothrix mutabilis subsp. mutabilis</name>
    <dbReference type="NCBI Taxonomy" id="66855"/>
    <lineage>
        <taxon>Bacteria</taxon>
        <taxon>Bacillati</taxon>
        <taxon>Actinomycetota</taxon>
        <taxon>Actinomycetes</taxon>
        <taxon>Pseudonocardiales</taxon>
        <taxon>Pseudonocardiaceae</taxon>
        <taxon>Saccharothrix</taxon>
    </lineage>
</organism>
<proteinExistence type="predicted"/>
<evidence type="ECO:0000256" key="3">
    <source>
        <dbReference type="ARBA" id="ARBA00022806"/>
    </source>
</evidence>
<sequence length="632" mass="68908">MALSAHAWRQAQRQAGDLVGRAWPGADPAVRRIIGAVVAHTADGRRVLARRDLARRDRADLFLIGANGVTAVVVGSLDDGPAAVRHAEEACAGIRGPQGQVLAGSAIHYAVLGGHAPDPFRRLTEAEVPLLFRRDNAHLTRAQVDAITARLAPRLTGYAELGVKATASAPEERGLLDVADVAEDQLTAARQRPFESWQTFLHPHQQALVTRRYNGPARISGPAGTGKTVVALHRLRHLARRTTGPLLFTTFVRTLPAVHRATFARFAPELADRVEFTNLHSWARDLLDARGRPLPVDARAAATQFNRAWTVHRDDLADLEPNPAYWHTEIDRVIKGRGLSALEEYLAVVRKGRRVRLDAGQKAKVWRLYETYQEYLRQRGVHDHNDLVAAALDEVRADGPRYAAVVVDEVQDIPLNGLRLLRELAGDVPDGLLLVGDGQQQVYTGGWRLSDAGIPVQGRGEVLRVNYRNRERVLDFARGFDADNAVDDLDGAAGVTLRDAEVAAPGGEAKRWRGTWAELDEALAKAVRELPVPLGQAALITFSNTAAHRCAGLLKAAGVPVCALEDFAGEPDDRLKVGTVHRAKGLDFQGVLVVEVTRAGAAPAEQAELLARQRLVAATRARDHLWWAEVAE</sequence>
<keyword evidence="4 5" id="KW-0067">ATP-binding</keyword>
<keyword evidence="2 5" id="KW-0378">Hydrolase</keyword>
<feature type="binding site" evidence="5">
    <location>
        <begin position="221"/>
        <end position="228"/>
    </location>
    <ligand>
        <name>ATP</name>
        <dbReference type="ChEBI" id="CHEBI:30616"/>
    </ligand>
</feature>
<accession>A0ABN0TRU1</accession>
<dbReference type="InterPro" id="IPR027417">
    <property type="entry name" value="P-loop_NTPase"/>
</dbReference>
<evidence type="ECO:0000256" key="1">
    <source>
        <dbReference type="ARBA" id="ARBA00022741"/>
    </source>
</evidence>
<keyword evidence="1 5" id="KW-0547">Nucleotide-binding</keyword>
<dbReference type="Gene3D" id="3.40.50.300">
    <property type="entry name" value="P-loop containing nucleotide triphosphate hydrolases"/>
    <property type="match status" value="2"/>
</dbReference>
<dbReference type="RefSeq" id="WP_343934269.1">
    <property type="nucleotide sequence ID" value="NZ_BAAABU010000005.1"/>
</dbReference>
<protein>
    <submittedName>
        <fullName evidence="7">UvrD-helicase domain-containing protein</fullName>
    </submittedName>
</protein>
<feature type="domain" description="UvrD-like helicase ATP-binding" evidence="6">
    <location>
        <begin position="200"/>
        <end position="483"/>
    </location>
</feature>
<evidence type="ECO:0000256" key="2">
    <source>
        <dbReference type="ARBA" id="ARBA00022801"/>
    </source>
</evidence>
<evidence type="ECO:0000256" key="5">
    <source>
        <dbReference type="PROSITE-ProRule" id="PRU00560"/>
    </source>
</evidence>
<comment type="caution">
    <text evidence="7">The sequence shown here is derived from an EMBL/GenBank/DDBJ whole genome shotgun (WGS) entry which is preliminary data.</text>
</comment>
<evidence type="ECO:0000313" key="7">
    <source>
        <dbReference type="EMBL" id="GAA0228579.1"/>
    </source>
</evidence>
<evidence type="ECO:0000259" key="6">
    <source>
        <dbReference type="PROSITE" id="PS51198"/>
    </source>
</evidence>
<dbReference type="EMBL" id="BAAABU010000005">
    <property type="protein sequence ID" value="GAA0228579.1"/>
    <property type="molecule type" value="Genomic_DNA"/>
</dbReference>
<dbReference type="PANTHER" id="PTHR11070">
    <property type="entry name" value="UVRD / RECB / PCRA DNA HELICASE FAMILY MEMBER"/>
    <property type="match status" value="1"/>
</dbReference>
<dbReference type="InterPro" id="IPR000212">
    <property type="entry name" value="DNA_helicase_UvrD/REP"/>
</dbReference>
<dbReference type="PANTHER" id="PTHR11070:SF45">
    <property type="entry name" value="DNA 3'-5' HELICASE"/>
    <property type="match status" value="1"/>
</dbReference>
<dbReference type="Proteomes" id="UP001500416">
    <property type="component" value="Unassembled WGS sequence"/>
</dbReference>
<dbReference type="InterPro" id="IPR013986">
    <property type="entry name" value="DExx_box_DNA_helicase_dom_sf"/>
</dbReference>
<dbReference type="SUPFAM" id="SSF52540">
    <property type="entry name" value="P-loop containing nucleoside triphosphate hydrolases"/>
    <property type="match status" value="1"/>
</dbReference>
<dbReference type="Pfam" id="PF00580">
    <property type="entry name" value="UvrD-helicase"/>
    <property type="match status" value="1"/>
</dbReference>
<evidence type="ECO:0000256" key="4">
    <source>
        <dbReference type="ARBA" id="ARBA00022840"/>
    </source>
</evidence>
<dbReference type="PROSITE" id="PS51198">
    <property type="entry name" value="UVRD_HELICASE_ATP_BIND"/>
    <property type="match status" value="1"/>
</dbReference>
<gene>
    <name evidence="7" type="ORF">GCM10010492_28650</name>
</gene>